<evidence type="ECO:0000256" key="2">
    <source>
        <dbReference type="ARBA" id="ARBA00023242"/>
    </source>
</evidence>
<accession>A0A0P7UVA7</accession>
<evidence type="ECO:0000256" key="6">
    <source>
        <dbReference type="SAM" id="MobiDB-lite"/>
    </source>
</evidence>
<keyword evidence="2" id="KW-0539">Nucleus</keyword>
<dbReference type="Pfam" id="PF13915">
    <property type="entry name" value="DUF4210"/>
    <property type="match status" value="1"/>
</dbReference>
<feature type="non-terminal residue" evidence="8">
    <location>
        <position position="1"/>
    </location>
</feature>
<dbReference type="SMART" id="SM01177">
    <property type="entry name" value="DUF4210"/>
    <property type="match status" value="1"/>
</dbReference>
<evidence type="ECO:0000256" key="5">
    <source>
        <dbReference type="ARBA" id="ARBA00040290"/>
    </source>
</evidence>
<dbReference type="PANTHER" id="PTHR13199">
    <property type="entry name" value="GH03947P"/>
    <property type="match status" value="1"/>
</dbReference>
<feature type="compositionally biased region" description="Basic and acidic residues" evidence="6">
    <location>
        <begin position="642"/>
        <end position="658"/>
    </location>
</feature>
<reference evidence="8 9" key="1">
    <citation type="submission" date="2015-08" db="EMBL/GenBank/DDBJ databases">
        <title>The genome of the Asian arowana (Scleropages formosus).</title>
        <authorList>
            <person name="Tan M.H."/>
            <person name="Gan H.M."/>
            <person name="Croft L.J."/>
            <person name="Austin C.M."/>
        </authorList>
    </citation>
    <scope>NUCLEOTIDE SEQUENCE [LARGE SCALE GENOMIC DNA]</scope>
    <source>
        <strain evidence="8">Aro1</strain>
    </source>
</reference>
<feature type="region of interest" description="Disordered" evidence="6">
    <location>
        <begin position="338"/>
        <end position="376"/>
    </location>
</feature>
<evidence type="ECO:0000256" key="1">
    <source>
        <dbReference type="ARBA" id="ARBA00004123"/>
    </source>
</evidence>
<evidence type="ECO:0000313" key="8">
    <source>
        <dbReference type="EMBL" id="KPP73910.1"/>
    </source>
</evidence>
<feature type="domain" description="Atos-like conserved" evidence="7">
    <location>
        <begin position="790"/>
        <end position="848"/>
    </location>
</feature>
<comment type="caution">
    <text evidence="8">The sequence shown here is derived from an EMBL/GenBank/DDBJ whole genome shotgun (WGS) entry which is preliminary data.</text>
</comment>
<evidence type="ECO:0000256" key="3">
    <source>
        <dbReference type="ARBA" id="ARBA00034497"/>
    </source>
</evidence>
<sequence length="965" mass="106958">QSTRGAAECTGTDGGLNRSLLLLPNRQEAELELGEGRAALAANRSAALVAIPEISSLLSELVLGPVHMIQVHMVANGLCSGNRLVTRLYSSTCRDISNATDEYFEYDAEEFLVSLTLLITEGRTPECSVKGRTEGLHCPPTQLTQPAHTRHECSDKIPQCRQARRTRSEVMLLWRNNIPVMIEVMLLPDCCYSDEGPTTDGNDLNDPAIKQDALLLERWTMQPVPRQSGDRFIEEKTLLLAVRSYVFFSQLSAWLSASHGIVPRNILYRISAADEELVWQFSQPPAEHAFPVPNISHSVALKVRVQSLPRQPNYPVLKCSIHTSLTFYEKRGRDWDAREVSQHRGQSSSPFLRPSHSPVRPGGGSSRISQRPEVLPPDKAAKLLYPRLTSSPDDRPLEGYGTSINGAESSKGLAPEVPVRAFKSLSLVEPMMTASPVPRPPLGETNPLIGSLLQERQEVIARIAQHLNYCAPSTPHIPDSLFTGMETQVPKSLWCPAEGDAHVRKVKENTGPSYVNGSLPEQTPNGMGRSSASETPLRLCNKPKANSESRPSPKLSTCRKLLLPDPAENPRISDVVQDISRLIQETIQQSHGRCNKLLLGTHMGCKEGTPNTTHRQRALHSEDTHEQNLKMAENISSKGTAHPKDPKQKVHAQDENKDPSAPTLLTSLPQRRPSPERKANNNRTPNGDVLKINAPSALKPCNMWKKQNRHSIDGTATKAFHPCTGLPLLSSPVPQRRTQTGCFDLDTSLIRCDGLPWASNRRMCLKRETERGDADQHQLSASAPPASLSLLGNFEECVLNYRLEPLGTVEGFTAEVGASGTFCPSHLTLPVDVSFYSVSDDNAPSPYMTLFNPNKTVVKMFVVIYDLREMPANHQTFLRQRTFSVPVKREANGYVSKKPLPLSQDRTLRYLIHLRFQSSKSGKIYLHRDIRLLFSRKSMEVDSGAAYELKSFTESPADPPFSPRC</sequence>
<comment type="subcellular location">
    <subcellularLocation>
        <location evidence="1">Nucleus</location>
    </subcellularLocation>
</comment>
<dbReference type="Pfam" id="PF13889">
    <property type="entry name" value="Chromosome_seg"/>
    <property type="match status" value="1"/>
</dbReference>
<feature type="region of interest" description="Disordered" evidence="6">
    <location>
        <begin position="508"/>
        <end position="557"/>
    </location>
</feature>
<comment type="function">
    <text evidence="4">Transcription regulator that syncronizes transcriptional and translational programs to promote macrophage invasion of tissues.</text>
</comment>
<dbReference type="EMBL" id="JARO02001971">
    <property type="protein sequence ID" value="KPP73910.1"/>
    <property type="molecule type" value="Genomic_DNA"/>
</dbReference>
<dbReference type="PANTHER" id="PTHR13199:SF13">
    <property type="entry name" value="ATOS HOMOLOG PROTEIN A"/>
    <property type="match status" value="1"/>
</dbReference>
<dbReference type="InterPro" id="IPR051506">
    <property type="entry name" value="ATOS_Transcription_Regulators"/>
</dbReference>
<feature type="region of interest" description="Disordered" evidence="6">
    <location>
        <begin position="606"/>
        <end position="693"/>
    </location>
</feature>
<dbReference type="STRING" id="113540.ENSSFOP00015037901"/>
<evidence type="ECO:0000256" key="4">
    <source>
        <dbReference type="ARBA" id="ARBA00037191"/>
    </source>
</evidence>
<feature type="compositionally biased region" description="Polar residues" evidence="6">
    <location>
        <begin position="510"/>
        <end position="534"/>
    </location>
</feature>
<dbReference type="Proteomes" id="UP000034805">
    <property type="component" value="Unassembled WGS sequence"/>
</dbReference>
<organism evidence="8 9">
    <name type="scientific">Scleropages formosus</name>
    <name type="common">Asian bonytongue</name>
    <name type="synonym">Osteoglossum formosum</name>
    <dbReference type="NCBI Taxonomy" id="113540"/>
    <lineage>
        <taxon>Eukaryota</taxon>
        <taxon>Metazoa</taxon>
        <taxon>Chordata</taxon>
        <taxon>Craniata</taxon>
        <taxon>Vertebrata</taxon>
        <taxon>Euteleostomi</taxon>
        <taxon>Actinopterygii</taxon>
        <taxon>Neopterygii</taxon>
        <taxon>Teleostei</taxon>
        <taxon>Osteoglossocephala</taxon>
        <taxon>Osteoglossomorpha</taxon>
        <taxon>Osteoglossiformes</taxon>
        <taxon>Osteoglossidae</taxon>
        <taxon>Scleropages</taxon>
    </lineage>
</organism>
<dbReference type="GO" id="GO:0005634">
    <property type="term" value="C:nucleus"/>
    <property type="evidence" value="ECO:0007669"/>
    <property type="project" value="UniProtKB-SubCell"/>
</dbReference>
<gene>
    <name evidence="8" type="ORF">Z043_106972</name>
</gene>
<proteinExistence type="inferred from homology"/>
<feature type="compositionally biased region" description="Basic and acidic residues" evidence="6">
    <location>
        <begin position="619"/>
        <end position="628"/>
    </location>
</feature>
<dbReference type="InterPro" id="IPR033473">
    <property type="entry name" value="Atos-like_C"/>
</dbReference>
<evidence type="ECO:0000313" key="9">
    <source>
        <dbReference type="Proteomes" id="UP000034805"/>
    </source>
</evidence>
<comment type="similarity">
    <text evidence="3">Belongs to the ATOS family.</text>
</comment>
<dbReference type="AlphaFoldDB" id="A0A0P7UVA7"/>
<name>A0A0P7UVA7_SCLFO</name>
<protein>
    <recommendedName>
        <fullName evidence="5">Atos homolog protein A</fullName>
    </recommendedName>
</protein>
<dbReference type="InterPro" id="IPR025261">
    <property type="entry name" value="Atos-like_cons_dom"/>
</dbReference>
<evidence type="ECO:0000259" key="7">
    <source>
        <dbReference type="SMART" id="SM01177"/>
    </source>
</evidence>